<dbReference type="EMBL" id="JAIULA010000001">
    <property type="protein sequence ID" value="MCP0885798.1"/>
    <property type="molecule type" value="Genomic_DNA"/>
</dbReference>
<evidence type="ECO:0000259" key="8">
    <source>
        <dbReference type="Pfam" id="PF02687"/>
    </source>
</evidence>
<dbReference type="Pfam" id="PF02687">
    <property type="entry name" value="FtsX"/>
    <property type="match status" value="1"/>
</dbReference>
<feature type="domain" description="ABC3 transporter permease C-terminal" evidence="8">
    <location>
        <begin position="275"/>
        <end position="389"/>
    </location>
</feature>
<keyword evidence="11" id="KW-1185">Reference proteome</keyword>
<dbReference type="RefSeq" id="WP_253358496.1">
    <property type="nucleotide sequence ID" value="NZ_JAIULA010000001.1"/>
</dbReference>
<evidence type="ECO:0000256" key="6">
    <source>
        <dbReference type="ARBA" id="ARBA00038076"/>
    </source>
</evidence>
<evidence type="ECO:0000256" key="4">
    <source>
        <dbReference type="ARBA" id="ARBA00022989"/>
    </source>
</evidence>
<proteinExistence type="inferred from homology"/>
<feature type="domain" description="MacB-like periplasmic core" evidence="9">
    <location>
        <begin position="21"/>
        <end position="233"/>
    </location>
</feature>
<feature type="transmembrane region" description="Helical" evidence="7">
    <location>
        <begin position="316"/>
        <end position="342"/>
    </location>
</feature>
<dbReference type="InterPro" id="IPR003838">
    <property type="entry name" value="ABC3_permease_C"/>
</dbReference>
<dbReference type="GO" id="GO:0022857">
    <property type="term" value="F:transmembrane transporter activity"/>
    <property type="evidence" value="ECO:0007669"/>
    <property type="project" value="TreeGrafter"/>
</dbReference>
<accession>A0A9X2FK45</accession>
<keyword evidence="3 7" id="KW-0812">Transmembrane</keyword>
<comment type="caution">
    <text evidence="10">The sequence shown here is derived from an EMBL/GenBank/DDBJ whole genome shotgun (WGS) entry which is preliminary data.</text>
</comment>
<gene>
    <name evidence="10" type="ORF">LB941_00435</name>
</gene>
<feature type="transmembrane region" description="Helical" evidence="7">
    <location>
        <begin position="21"/>
        <end position="42"/>
    </location>
</feature>
<dbReference type="PANTHER" id="PTHR30572">
    <property type="entry name" value="MEMBRANE COMPONENT OF TRANSPORTER-RELATED"/>
    <property type="match status" value="1"/>
</dbReference>
<sequence length="395" mass="43019">MNYSDLFKVAFKSLLANKRRSLLTMIGIVIGIASVITIIALGNGVKQKMISEFKTSNSGEQTTQITFSGKEDSTQGFTTSDIAKIKQQFSKQLTQVKFKKDSSDISVSDVSVGNATLSGTVTLLKKPMPNSKLKYGHNLTQSDLDLNQKVILLSSDYAKKIYKYSQNAIGTAVIINGISYKVKGIYKSESYTKYSANFLVSKKTYYAGKKMDQSNTLKLTVAKGNGASSVTKKVVKYLKKHGENRHLGSYSYFDEGAILKSISTIMDVLTYFISAIAGISLFIAGIGVMNMMYISVSERTQEIGIRLAVGATQKNILWQFLLEAVMLTVSGGITGFLIGWGISSVISLAIPYHIHAVVTFSNFLLAFGVSSAVGIIFGILPATQASKRNLIDILR</sequence>
<evidence type="ECO:0000313" key="11">
    <source>
        <dbReference type="Proteomes" id="UP001139006"/>
    </source>
</evidence>
<evidence type="ECO:0000256" key="3">
    <source>
        <dbReference type="ARBA" id="ARBA00022692"/>
    </source>
</evidence>
<organism evidence="10 11">
    <name type="scientific">Ligilactobacillus ubinensis</name>
    <dbReference type="NCBI Taxonomy" id="2876789"/>
    <lineage>
        <taxon>Bacteria</taxon>
        <taxon>Bacillati</taxon>
        <taxon>Bacillota</taxon>
        <taxon>Bacilli</taxon>
        <taxon>Lactobacillales</taxon>
        <taxon>Lactobacillaceae</taxon>
        <taxon>Ligilactobacillus</taxon>
    </lineage>
</organism>
<dbReference type="GO" id="GO:0005886">
    <property type="term" value="C:plasma membrane"/>
    <property type="evidence" value="ECO:0007669"/>
    <property type="project" value="UniProtKB-SubCell"/>
</dbReference>
<keyword evidence="4 7" id="KW-1133">Transmembrane helix</keyword>
<dbReference type="Pfam" id="PF12704">
    <property type="entry name" value="MacB_PCD"/>
    <property type="match status" value="1"/>
</dbReference>
<comment type="similarity">
    <text evidence="6">Belongs to the ABC-4 integral membrane protein family.</text>
</comment>
<dbReference type="InterPro" id="IPR025857">
    <property type="entry name" value="MacB_PCD"/>
</dbReference>
<feature type="transmembrane region" description="Helical" evidence="7">
    <location>
        <begin position="268"/>
        <end position="295"/>
    </location>
</feature>
<keyword evidence="5 7" id="KW-0472">Membrane</keyword>
<evidence type="ECO:0000256" key="7">
    <source>
        <dbReference type="SAM" id="Phobius"/>
    </source>
</evidence>
<evidence type="ECO:0000313" key="10">
    <source>
        <dbReference type="EMBL" id="MCP0885798.1"/>
    </source>
</evidence>
<feature type="transmembrane region" description="Helical" evidence="7">
    <location>
        <begin position="354"/>
        <end position="380"/>
    </location>
</feature>
<keyword evidence="2" id="KW-1003">Cell membrane</keyword>
<comment type="subcellular location">
    <subcellularLocation>
        <location evidence="1">Cell membrane</location>
        <topology evidence="1">Multi-pass membrane protein</topology>
    </subcellularLocation>
</comment>
<dbReference type="PANTHER" id="PTHR30572:SF4">
    <property type="entry name" value="ABC TRANSPORTER PERMEASE YTRF"/>
    <property type="match status" value="1"/>
</dbReference>
<name>A0A9X2FK45_9LACO</name>
<evidence type="ECO:0000256" key="5">
    <source>
        <dbReference type="ARBA" id="ARBA00023136"/>
    </source>
</evidence>
<evidence type="ECO:0000259" key="9">
    <source>
        <dbReference type="Pfam" id="PF12704"/>
    </source>
</evidence>
<dbReference type="Proteomes" id="UP001139006">
    <property type="component" value="Unassembled WGS sequence"/>
</dbReference>
<dbReference type="InterPro" id="IPR050250">
    <property type="entry name" value="Macrolide_Exporter_MacB"/>
</dbReference>
<dbReference type="AlphaFoldDB" id="A0A9X2FK45"/>
<reference evidence="10 11" key="1">
    <citation type="journal article" date="2023" name="Int. J. Syst. Evol. Microbiol.">
        <title>Ligilactobacillus ubinensis sp. nov., a novel species isolated from the wild ferment of a durian fruit (Durio zibethinus).</title>
        <authorList>
            <person name="Heng Y.C."/>
            <person name="Menon N."/>
            <person name="Chen B."/>
            <person name="Loo B.Z.L."/>
            <person name="Wong G.W.J."/>
            <person name="Lim A.C.H."/>
            <person name="Silvaraju S."/>
            <person name="Kittelmann S."/>
        </authorList>
    </citation>
    <scope>NUCLEOTIDE SEQUENCE [LARGE SCALE GENOMIC DNA]</scope>
    <source>
        <strain evidence="10 11">WILCCON 0076</strain>
    </source>
</reference>
<evidence type="ECO:0000256" key="1">
    <source>
        <dbReference type="ARBA" id="ARBA00004651"/>
    </source>
</evidence>
<evidence type="ECO:0000256" key="2">
    <source>
        <dbReference type="ARBA" id="ARBA00022475"/>
    </source>
</evidence>
<protein>
    <submittedName>
        <fullName evidence="10">ABC transporter permease</fullName>
    </submittedName>
</protein>